<organism evidence="8 9">
    <name type="scientific">Sphingomonas montanisoli</name>
    <dbReference type="NCBI Taxonomy" id="2606412"/>
    <lineage>
        <taxon>Bacteria</taxon>
        <taxon>Pseudomonadati</taxon>
        <taxon>Pseudomonadota</taxon>
        <taxon>Alphaproteobacteria</taxon>
        <taxon>Sphingomonadales</taxon>
        <taxon>Sphingomonadaceae</taxon>
        <taxon>Sphingomonas</taxon>
    </lineage>
</organism>
<feature type="domain" description="RmlD-like substrate binding" evidence="7">
    <location>
        <begin position="3"/>
        <end position="290"/>
    </location>
</feature>
<dbReference type="EMBL" id="VTOU01000002">
    <property type="protein sequence ID" value="TZG27942.1"/>
    <property type="molecule type" value="Genomic_DNA"/>
</dbReference>
<dbReference type="SUPFAM" id="SSF51735">
    <property type="entry name" value="NAD(P)-binding Rossmann-fold domains"/>
    <property type="match status" value="1"/>
</dbReference>
<dbReference type="GO" id="GO:0019305">
    <property type="term" value="P:dTDP-rhamnose biosynthetic process"/>
    <property type="evidence" value="ECO:0007669"/>
    <property type="project" value="UniProtKB-UniPathway"/>
</dbReference>
<dbReference type="CDD" id="cd05254">
    <property type="entry name" value="dTDP_HR_like_SDR_e"/>
    <property type="match status" value="1"/>
</dbReference>
<gene>
    <name evidence="8" type="primary">rfbD</name>
    <name evidence="8" type="ORF">FYJ91_10400</name>
</gene>
<comment type="caution">
    <text evidence="8">The sequence shown here is derived from an EMBL/GenBank/DDBJ whole genome shotgun (WGS) entry which is preliminary data.</text>
</comment>
<dbReference type="UniPathway" id="UPA00124"/>
<protein>
    <recommendedName>
        <fullName evidence="4 6">dTDP-4-dehydrorhamnose reductase</fullName>
        <ecNumber evidence="3 6">1.1.1.133</ecNumber>
    </recommendedName>
</protein>
<comment type="function">
    <text evidence="6">Catalyzes the reduction of dTDP-6-deoxy-L-lyxo-4-hexulose to yield dTDP-L-rhamnose.</text>
</comment>
<proteinExistence type="inferred from homology"/>
<dbReference type="Proteomes" id="UP000322077">
    <property type="component" value="Unassembled WGS sequence"/>
</dbReference>
<dbReference type="Pfam" id="PF04321">
    <property type="entry name" value="RmlD_sub_bind"/>
    <property type="match status" value="1"/>
</dbReference>
<dbReference type="EC" id="1.1.1.133" evidence="3 6"/>
<keyword evidence="6" id="KW-0521">NADP</keyword>
<dbReference type="RefSeq" id="WP_149522155.1">
    <property type="nucleotide sequence ID" value="NZ_VTOU01000002.1"/>
</dbReference>
<reference evidence="8 9" key="1">
    <citation type="submission" date="2019-08" db="EMBL/GenBank/DDBJ databases">
        <authorList>
            <person name="Wang G."/>
            <person name="Xu Z."/>
        </authorList>
    </citation>
    <scope>NUCLEOTIDE SEQUENCE [LARGE SCALE GENOMIC DNA]</scope>
    <source>
        <strain evidence="8 9">ZX</strain>
    </source>
</reference>
<evidence type="ECO:0000313" key="8">
    <source>
        <dbReference type="EMBL" id="TZG27942.1"/>
    </source>
</evidence>
<dbReference type="Gene3D" id="3.90.25.10">
    <property type="entry name" value="UDP-galactose 4-epimerase, domain 1"/>
    <property type="match status" value="1"/>
</dbReference>
<dbReference type="PANTHER" id="PTHR10491:SF4">
    <property type="entry name" value="METHIONINE ADENOSYLTRANSFERASE 2 SUBUNIT BETA"/>
    <property type="match status" value="1"/>
</dbReference>
<dbReference type="PANTHER" id="PTHR10491">
    <property type="entry name" value="DTDP-4-DEHYDRORHAMNOSE REDUCTASE"/>
    <property type="match status" value="1"/>
</dbReference>
<evidence type="ECO:0000256" key="3">
    <source>
        <dbReference type="ARBA" id="ARBA00012929"/>
    </source>
</evidence>
<evidence type="ECO:0000256" key="2">
    <source>
        <dbReference type="ARBA" id="ARBA00010944"/>
    </source>
</evidence>
<evidence type="ECO:0000256" key="4">
    <source>
        <dbReference type="ARBA" id="ARBA00017099"/>
    </source>
</evidence>
<evidence type="ECO:0000256" key="5">
    <source>
        <dbReference type="ARBA" id="ARBA00048200"/>
    </source>
</evidence>
<dbReference type="InterPro" id="IPR029903">
    <property type="entry name" value="RmlD-like-bd"/>
</dbReference>
<dbReference type="GO" id="GO:0008831">
    <property type="term" value="F:dTDP-4-dehydrorhamnose reductase activity"/>
    <property type="evidence" value="ECO:0007669"/>
    <property type="project" value="UniProtKB-EC"/>
</dbReference>
<keyword evidence="9" id="KW-1185">Reference proteome</keyword>
<evidence type="ECO:0000256" key="6">
    <source>
        <dbReference type="RuleBase" id="RU364082"/>
    </source>
</evidence>
<dbReference type="InterPro" id="IPR005913">
    <property type="entry name" value="dTDP_dehydrorham_reduct"/>
</dbReference>
<comment type="similarity">
    <text evidence="2 6">Belongs to the dTDP-4-dehydrorhamnose reductase family.</text>
</comment>
<dbReference type="NCBIfam" id="TIGR01214">
    <property type="entry name" value="rmlD"/>
    <property type="match status" value="1"/>
</dbReference>
<accession>A0A5D9C9W3</accession>
<keyword evidence="6 8" id="KW-0560">Oxidoreductase</keyword>
<sequence>MRRILVTGGAGQVGIELARQGWPADVELLLPMREELDIGSAESVAAFFAAHELAAVINPAAYTAVDKAESESEAAFLANAVGPKLLAEASARAGIPIVHVSTDYVFDGTKDEPYVESDPVAPLGVYGASKLEGEQTIAAGNPRSVILRTAWVLSAHRGNFLKTMLRVGATNPKLRVVADQIGCPTSAHDIAEALRIITLRLIEDERAPTGTYHFVNAGEASWHDLATEIFRLSARSGGAAPQVEAITTAEYPTPAKRPANSRLSTAKITADYGIHPRDWRAGVRDIIDELAGPVAQTGA</sequence>
<name>A0A5D9C9W3_9SPHN</name>
<evidence type="ECO:0000256" key="1">
    <source>
        <dbReference type="ARBA" id="ARBA00004781"/>
    </source>
</evidence>
<evidence type="ECO:0000313" key="9">
    <source>
        <dbReference type="Proteomes" id="UP000322077"/>
    </source>
</evidence>
<dbReference type="Gene3D" id="3.40.50.720">
    <property type="entry name" value="NAD(P)-binding Rossmann-like Domain"/>
    <property type="match status" value="1"/>
</dbReference>
<comment type="cofactor">
    <cofactor evidence="6">
        <name>Mg(2+)</name>
        <dbReference type="ChEBI" id="CHEBI:18420"/>
    </cofactor>
    <text evidence="6">Binds 1 Mg(2+) ion per monomer.</text>
</comment>
<dbReference type="InterPro" id="IPR036291">
    <property type="entry name" value="NAD(P)-bd_dom_sf"/>
</dbReference>
<evidence type="ECO:0000259" key="7">
    <source>
        <dbReference type="Pfam" id="PF04321"/>
    </source>
</evidence>
<comment type="pathway">
    <text evidence="1 6">Carbohydrate biosynthesis; dTDP-L-rhamnose biosynthesis.</text>
</comment>
<dbReference type="AlphaFoldDB" id="A0A5D9C9W3"/>
<comment type="catalytic activity">
    <reaction evidence="5 6">
        <text>dTDP-beta-L-rhamnose + NADP(+) = dTDP-4-dehydro-beta-L-rhamnose + NADPH + H(+)</text>
        <dbReference type="Rhea" id="RHEA:21796"/>
        <dbReference type="ChEBI" id="CHEBI:15378"/>
        <dbReference type="ChEBI" id="CHEBI:57510"/>
        <dbReference type="ChEBI" id="CHEBI:57783"/>
        <dbReference type="ChEBI" id="CHEBI:58349"/>
        <dbReference type="ChEBI" id="CHEBI:62830"/>
        <dbReference type="EC" id="1.1.1.133"/>
    </reaction>
</comment>